<sequence>MSELQCEKIAYPSADGRHTIAAYLYRPVQGEPRGVIQISHGMCEYIGRYRRLIEFFTAHGYAVGGNDHLGHGASVPPEEHGHFADKNGWRLVLSDLKTMNDQLHRRYPDLPVVLFGHSMGSFFARWYAEYWPDTIRGMILSGTAGPAARNELGYAVSTMAAGVAGSRYHSRVMIKSQFAKYCSRIPDAVSKNAWISRDPQVVAEYDADPDCNFTFTAAAYRDMLQALTHVSSRKWANSIPKDLPILLVSGTDDPVGDYGAGVREVYAMLGDAGVHDLTCQIYEGGRHEMHNETNSREVFEMELEWLDSRLFGNTGDQSGQASDD</sequence>
<evidence type="ECO:0000313" key="2">
    <source>
        <dbReference type="EMBL" id="MBE5036277.1"/>
    </source>
</evidence>
<dbReference type="InterPro" id="IPR022742">
    <property type="entry name" value="Hydrolase_4"/>
</dbReference>
<dbReference type="GO" id="GO:0016787">
    <property type="term" value="F:hydrolase activity"/>
    <property type="evidence" value="ECO:0007669"/>
    <property type="project" value="UniProtKB-KW"/>
</dbReference>
<comment type="caution">
    <text evidence="2">The sequence shown here is derived from an EMBL/GenBank/DDBJ whole genome shotgun (WGS) entry which is preliminary data.</text>
</comment>
<dbReference type="Gene3D" id="3.40.50.1820">
    <property type="entry name" value="alpha/beta hydrolase"/>
    <property type="match status" value="1"/>
</dbReference>
<dbReference type="EMBL" id="JADCKC010000001">
    <property type="protein sequence ID" value="MBE5036277.1"/>
    <property type="molecule type" value="Genomic_DNA"/>
</dbReference>
<accession>A0ABR9QZH1</accession>
<feature type="domain" description="Serine aminopeptidase S33" evidence="1">
    <location>
        <begin position="31"/>
        <end position="294"/>
    </location>
</feature>
<evidence type="ECO:0000259" key="1">
    <source>
        <dbReference type="Pfam" id="PF12146"/>
    </source>
</evidence>
<proteinExistence type="predicted"/>
<dbReference type="RefSeq" id="WP_193499628.1">
    <property type="nucleotide sequence ID" value="NZ_JADCKC010000001.1"/>
</dbReference>
<dbReference type="PANTHER" id="PTHR11614">
    <property type="entry name" value="PHOSPHOLIPASE-RELATED"/>
    <property type="match status" value="1"/>
</dbReference>
<keyword evidence="2" id="KW-0378">Hydrolase</keyword>
<organism evidence="2 3">
    <name type="scientific">Gemmiger gallinarum</name>
    <dbReference type="NCBI Taxonomy" id="2779354"/>
    <lineage>
        <taxon>Bacteria</taxon>
        <taxon>Bacillati</taxon>
        <taxon>Bacillota</taxon>
        <taxon>Clostridia</taxon>
        <taxon>Eubacteriales</taxon>
        <taxon>Gemmiger</taxon>
    </lineage>
</organism>
<keyword evidence="3" id="KW-1185">Reference proteome</keyword>
<dbReference type="SUPFAM" id="SSF53474">
    <property type="entry name" value="alpha/beta-Hydrolases"/>
    <property type="match status" value="1"/>
</dbReference>
<name>A0ABR9QZH1_9FIRM</name>
<protein>
    <submittedName>
        <fullName evidence="2">Alpha/beta hydrolase</fullName>
    </submittedName>
</protein>
<dbReference type="InterPro" id="IPR051044">
    <property type="entry name" value="MAG_DAG_Lipase"/>
</dbReference>
<dbReference type="Pfam" id="PF12146">
    <property type="entry name" value="Hydrolase_4"/>
    <property type="match status" value="1"/>
</dbReference>
<dbReference type="InterPro" id="IPR029058">
    <property type="entry name" value="AB_hydrolase_fold"/>
</dbReference>
<dbReference type="Proteomes" id="UP000768567">
    <property type="component" value="Unassembled WGS sequence"/>
</dbReference>
<gene>
    <name evidence="2" type="ORF">INF35_00450</name>
</gene>
<reference evidence="2 3" key="1">
    <citation type="submission" date="2020-10" db="EMBL/GenBank/DDBJ databases">
        <title>ChiBAC.</title>
        <authorList>
            <person name="Zenner C."/>
            <person name="Hitch T.C.A."/>
            <person name="Clavel T."/>
        </authorList>
    </citation>
    <scope>NUCLEOTIDE SEQUENCE [LARGE SCALE GENOMIC DNA]</scope>
    <source>
        <strain evidence="2 3">DSM 109015</strain>
    </source>
</reference>
<evidence type="ECO:0000313" key="3">
    <source>
        <dbReference type="Proteomes" id="UP000768567"/>
    </source>
</evidence>